<name>A0A8J3QDT1_9ACTN</name>
<organism evidence="3 4">
    <name type="scientific">Rhizocola hellebori</name>
    <dbReference type="NCBI Taxonomy" id="1392758"/>
    <lineage>
        <taxon>Bacteria</taxon>
        <taxon>Bacillati</taxon>
        <taxon>Actinomycetota</taxon>
        <taxon>Actinomycetes</taxon>
        <taxon>Micromonosporales</taxon>
        <taxon>Micromonosporaceae</taxon>
        <taxon>Rhizocola</taxon>
    </lineage>
</organism>
<dbReference type="InterPro" id="IPR025110">
    <property type="entry name" value="AMP-bd_C"/>
</dbReference>
<gene>
    <name evidence="3" type="ORF">Rhe02_71150</name>
</gene>
<proteinExistence type="predicted"/>
<evidence type="ECO:0000313" key="3">
    <source>
        <dbReference type="EMBL" id="GIH09048.1"/>
    </source>
</evidence>
<evidence type="ECO:0008006" key="5">
    <source>
        <dbReference type="Google" id="ProtNLM"/>
    </source>
</evidence>
<sequence length="488" mass="51671">MSYVHEGLALFEGYGDGEAIVHGSRRLSYADLRTAVNATAASLLRNGIRPGDAVGVAAGNTPEAVVAQLALHLLGCRSAWIASNAPPSQRADFLAMAQVSHHLTEPDVTWHPAGEVVLGGEGEPQSLFQTGGTTGRPKLVHHRHDFFGNVLASAQRTRAAGGPPLRQLAVAGFWHSSSQAAALITLFSGGTLVQHDRFDAAGFLQTVQSERITVATLPPPMLYRLLDHPALAATDTSSLAMLACAGSAIAPSRLQQAIDRFGPVLLPAYGMSEITLIAAYSSAQHDPAHPQRLASCGKPLAPARVEIRDEAGQEVAPGVVGQVWASARLMMSGYWGQPELTAQTLVDGWLRTGDLGYFDVDGYLYLVDRAKDMIVTGLTSTNVYSRTVEDALNAHPQVAASAVIGVPDPELGEAVHAYVQLIGDAAVTGDELRRWAVARLNELWAPRTVQIVAELPLTALGKLDKLALRQLHAAGLRNLAPARPSSPG</sequence>
<dbReference type="Pfam" id="PF13193">
    <property type="entry name" value="AMP-binding_C"/>
    <property type="match status" value="1"/>
</dbReference>
<dbReference type="GO" id="GO:0016877">
    <property type="term" value="F:ligase activity, forming carbon-sulfur bonds"/>
    <property type="evidence" value="ECO:0007669"/>
    <property type="project" value="UniProtKB-ARBA"/>
</dbReference>
<dbReference type="Gene3D" id="3.40.50.12780">
    <property type="entry name" value="N-terminal domain of ligase-like"/>
    <property type="match status" value="1"/>
</dbReference>
<evidence type="ECO:0000259" key="1">
    <source>
        <dbReference type="Pfam" id="PF00501"/>
    </source>
</evidence>
<dbReference type="PANTHER" id="PTHR43767:SF7">
    <property type="entry name" value="MEDIUM_LONG-CHAIN-FATTY-ACID--COA LIGASE FADD8"/>
    <property type="match status" value="1"/>
</dbReference>
<evidence type="ECO:0000313" key="4">
    <source>
        <dbReference type="Proteomes" id="UP000612899"/>
    </source>
</evidence>
<accession>A0A8J3QDT1</accession>
<feature type="domain" description="AMP-binding enzyme C-terminal" evidence="2">
    <location>
        <begin position="388"/>
        <end position="462"/>
    </location>
</feature>
<dbReference type="Pfam" id="PF00501">
    <property type="entry name" value="AMP-binding"/>
    <property type="match status" value="2"/>
</dbReference>
<dbReference type="Proteomes" id="UP000612899">
    <property type="component" value="Unassembled WGS sequence"/>
</dbReference>
<keyword evidence="4" id="KW-1185">Reference proteome</keyword>
<dbReference type="Gene3D" id="3.30.300.30">
    <property type="match status" value="1"/>
</dbReference>
<dbReference type="InterPro" id="IPR000873">
    <property type="entry name" value="AMP-dep_synth/lig_dom"/>
</dbReference>
<dbReference type="AlphaFoldDB" id="A0A8J3QDT1"/>
<feature type="domain" description="AMP-dependent synthetase/ligase" evidence="1">
    <location>
        <begin position="13"/>
        <end position="106"/>
    </location>
</feature>
<reference evidence="3" key="1">
    <citation type="submission" date="2021-01" db="EMBL/GenBank/DDBJ databases">
        <title>Whole genome shotgun sequence of Rhizocola hellebori NBRC 109834.</title>
        <authorList>
            <person name="Komaki H."/>
            <person name="Tamura T."/>
        </authorList>
    </citation>
    <scope>NUCLEOTIDE SEQUENCE</scope>
    <source>
        <strain evidence="3">NBRC 109834</strain>
    </source>
</reference>
<evidence type="ECO:0000259" key="2">
    <source>
        <dbReference type="Pfam" id="PF13193"/>
    </source>
</evidence>
<dbReference type="InterPro" id="IPR042099">
    <property type="entry name" value="ANL_N_sf"/>
</dbReference>
<dbReference type="PANTHER" id="PTHR43767">
    <property type="entry name" value="LONG-CHAIN-FATTY-ACID--COA LIGASE"/>
    <property type="match status" value="1"/>
</dbReference>
<protein>
    <recommendedName>
        <fullName evidence="5">Long-chain fatty acid--CoA ligase</fullName>
    </recommendedName>
</protein>
<feature type="domain" description="AMP-dependent synthetase/ligase" evidence="1">
    <location>
        <begin position="130"/>
        <end position="335"/>
    </location>
</feature>
<dbReference type="RefSeq" id="WP_203912782.1">
    <property type="nucleotide sequence ID" value="NZ_BONY01000060.1"/>
</dbReference>
<comment type="caution">
    <text evidence="3">The sequence shown here is derived from an EMBL/GenBank/DDBJ whole genome shotgun (WGS) entry which is preliminary data.</text>
</comment>
<dbReference type="SUPFAM" id="SSF56801">
    <property type="entry name" value="Acetyl-CoA synthetase-like"/>
    <property type="match status" value="1"/>
</dbReference>
<dbReference type="InterPro" id="IPR050237">
    <property type="entry name" value="ATP-dep_AMP-bd_enzyme"/>
</dbReference>
<dbReference type="EMBL" id="BONY01000060">
    <property type="protein sequence ID" value="GIH09048.1"/>
    <property type="molecule type" value="Genomic_DNA"/>
</dbReference>
<dbReference type="InterPro" id="IPR045851">
    <property type="entry name" value="AMP-bd_C_sf"/>
</dbReference>